<feature type="coiled-coil region" evidence="1">
    <location>
        <begin position="211"/>
        <end position="238"/>
    </location>
</feature>
<evidence type="ECO:0000256" key="1">
    <source>
        <dbReference type="SAM" id="Coils"/>
    </source>
</evidence>
<reference evidence="3" key="1">
    <citation type="submission" date="2022-12" db="EMBL/GenBank/DDBJ databases">
        <authorList>
            <person name="Uljanovas D."/>
        </authorList>
    </citation>
    <scope>NUCLEOTIDE SEQUENCE</scope>
    <source>
        <strain evidence="3">RCM39</strain>
    </source>
</reference>
<organism evidence="3 4">
    <name type="scientific">Aliarcobacter butzleri</name>
    <dbReference type="NCBI Taxonomy" id="28197"/>
    <lineage>
        <taxon>Bacteria</taxon>
        <taxon>Pseudomonadati</taxon>
        <taxon>Campylobacterota</taxon>
        <taxon>Epsilonproteobacteria</taxon>
        <taxon>Campylobacterales</taxon>
        <taxon>Arcobacteraceae</taxon>
        <taxon>Aliarcobacter</taxon>
    </lineage>
</organism>
<evidence type="ECO:0000313" key="3">
    <source>
        <dbReference type="EMBL" id="MDN5063946.1"/>
    </source>
</evidence>
<dbReference type="AlphaFoldDB" id="A0AAW7PRD1"/>
<feature type="transmembrane region" description="Helical" evidence="2">
    <location>
        <begin position="263"/>
        <end position="282"/>
    </location>
</feature>
<feature type="transmembrane region" description="Helical" evidence="2">
    <location>
        <begin position="294"/>
        <end position="316"/>
    </location>
</feature>
<reference evidence="3" key="2">
    <citation type="journal article" date="2023" name="Microorganisms">
        <title>Genomic Characterization of Arcobacter butzleri Strains Isolated from Various Sources in Lithuania.</title>
        <authorList>
            <person name="Uljanovas D."/>
            <person name="Golz G."/>
            <person name="Fleischmann S."/>
            <person name="Kudirkiene E."/>
            <person name="Kasetiene N."/>
            <person name="Grineviciene A."/>
            <person name="Tamuleviciene E."/>
            <person name="Aksomaitiene J."/>
            <person name="Alter T."/>
            <person name="Malakauskas M."/>
        </authorList>
    </citation>
    <scope>NUCLEOTIDE SEQUENCE</scope>
    <source>
        <strain evidence="3">RCM39</strain>
    </source>
</reference>
<protein>
    <submittedName>
        <fullName evidence="3">Uncharacterized protein</fullName>
    </submittedName>
</protein>
<keyword evidence="2" id="KW-1133">Transmembrane helix</keyword>
<evidence type="ECO:0000313" key="4">
    <source>
        <dbReference type="Proteomes" id="UP001171529"/>
    </source>
</evidence>
<dbReference type="EMBL" id="JAPZDC010000004">
    <property type="protein sequence ID" value="MDN5063946.1"/>
    <property type="molecule type" value="Genomic_DNA"/>
</dbReference>
<gene>
    <name evidence="3" type="ORF">O8C91_07025</name>
</gene>
<evidence type="ECO:0000256" key="2">
    <source>
        <dbReference type="SAM" id="Phobius"/>
    </source>
</evidence>
<keyword evidence="2" id="KW-0812">Transmembrane</keyword>
<keyword evidence="2" id="KW-0472">Membrane</keyword>
<dbReference type="RefSeq" id="WP_301344564.1">
    <property type="nucleotide sequence ID" value="NZ_JAPZDB010000002.1"/>
</dbReference>
<name>A0AAW7PRD1_9BACT</name>
<accession>A0AAW7PRD1</accession>
<keyword evidence="1" id="KW-0175">Coiled coil</keyword>
<sequence>MSKKEIEDELAKVNEQIQQINNLYQKLEKSYSINKAFIDANSEESLKTLIDIELNDFRAKTDEINAMLVKLKEGFDFLTTLQNNGKNRIQYIQDMLSDKILEDIKDKSEAFYESYNQIFNTENGDLTEDFIKKYEIINNLYKKLYESTNNKKSISEELEEKIDNFFEQYSILIKNDNGTSMYDEFINKNNDFNSKKIKLDTFYTRIFGNEAEDIKSLNSELEERLNRLKDIEKEAKKILSLSSDAGLAGGFNQKVDEVKKNKYVSLGVFVVVLIIMGIFNFNTIDFKNLKDIDLISIITRFMINIPFLWIATVANINLNKYTKLEQEYSHKESLAKSFERYKTEIEKLDRIDSEKSNSLMMNLMELNIEAFKVNPANSIDKIKKDSTLLDIFQRKNE</sequence>
<feature type="coiled-coil region" evidence="1">
    <location>
        <begin position="3"/>
        <end position="30"/>
    </location>
</feature>
<comment type="caution">
    <text evidence="3">The sequence shown here is derived from an EMBL/GenBank/DDBJ whole genome shotgun (WGS) entry which is preliminary data.</text>
</comment>
<proteinExistence type="predicted"/>
<dbReference type="Proteomes" id="UP001171529">
    <property type="component" value="Unassembled WGS sequence"/>
</dbReference>